<evidence type="ECO:0000313" key="2">
    <source>
        <dbReference type="Proteomes" id="UP001139485"/>
    </source>
</evidence>
<dbReference type="EMBL" id="JAMOIL010000031">
    <property type="protein sequence ID" value="MCM0622281.1"/>
    <property type="molecule type" value="Genomic_DNA"/>
</dbReference>
<keyword evidence="2" id="KW-1185">Reference proteome</keyword>
<sequence length="165" mass="17783">MFGSRRIVGPRVRGEQPLVSATTQEGDVLVGTRAALHAGPPGGTPTVTVGWERVQAAEWDAESGLLTVSEVGQWGADRPVHRWHPEDPDTLLRLVRERVTATVVVQRHRAVVGEAGVRVVVRRAPTGDRALSWFYEFDEGVDPADPRVAEVARGLLAEAKGLVGA</sequence>
<gene>
    <name evidence="1" type="ORF">M8330_18460</name>
</gene>
<dbReference type="RefSeq" id="WP_250828514.1">
    <property type="nucleotide sequence ID" value="NZ_JAMOIL010000031.1"/>
</dbReference>
<evidence type="ECO:0000313" key="1">
    <source>
        <dbReference type="EMBL" id="MCM0622281.1"/>
    </source>
</evidence>
<organism evidence="1 2">
    <name type="scientific">Nocardioides bruguierae</name>
    <dbReference type="NCBI Taxonomy" id="2945102"/>
    <lineage>
        <taxon>Bacteria</taxon>
        <taxon>Bacillati</taxon>
        <taxon>Actinomycetota</taxon>
        <taxon>Actinomycetes</taxon>
        <taxon>Propionibacteriales</taxon>
        <taxon>Nocardioidaceae</taxon>
        <taxon>Nocardioides</taxon>
    </lineage>
</organism>
<proteinExistence type="predicted"/>
<name>A0A9X2IFX3_9ACTN</name>
<dbReference type="Proteomes" id="UP001139485">
    <property type="component" value="Unassembled WGS sequence"/>
</dbReference>
<reference evidence="1" key="1">
    <citation type="submission" date="2022-05" db="EMBL/GenBank/DDBJ databases">
        <authorList>
            <person name="Tuo L."/>
        </authorList>
    </citation>
    <scope>NUCLEOTIDE SEQUENCE</scope>
    <source>
        <strain evidence="1">BSK12Z-4</strain>
    </source>
</reference>
<dbReference type="AlphaFoldDB" id="A0A9X2IFX3"/>
<protein>
    <submittedName>
        <fullName evidence="1">Uncharacterized protein</fullName>
    </submittedName>
</protein>
<accession>A0A9X2IFX3</accession>
<comment type="caution">
    <text evidence="1">The sequence shown here is derived from an EMBL/GenBank/DDBJ whole genome shotgun (WGS) entry which is preliminary data.</text>
</comment>